<evidence type="ECO:0000313" key="2">
    <source>
        <dbReference type="Proteomes" id="UP001459277"/>
    </source>
</evidence>
<gene>
    <name evidence="1" type="ORF">SO802_013946</name>
</gene>
<dbReference type="EMBL" id="JAZDWU010000004">
    <property type="protein sequence ID" value="KAL0006385.1"/>
    <property type="molecule type" value="Genomic_DNA"/>
</dbReference>
<organism evidence="1 2">
    <name type="scientific">Lithocarpus litseifolius</name>
    <dbReference type="NCBI Taxonomy" id="425828"/>
    <lineage>
        <taxon>Eukaryota</taxon>
        <taxon>Viridiplantae</taxon>
        <taxon>Streptophyta</taxon>
        <taxon>Embryophyta</taxon>
        <taxon>Tracheophyta</taxon>
        <taxon>Spermatophyta</taxon>
        <taxon>Magnoliopsida</taxon>
        <taxon>eudicotyledons</taxon>
        <taxon>Gunneridae</taxon>
        <taxon>Pentapetalae</taxon>
        <taxon>rosids</taxon>
        <taxon>fabids</taxon>
        <taxon>Fagales</taxon>
        <taxon>Fagaceae</taxon>
        <taxon>Lithocarpus</taxon>
    </lineage>
</organism>
<sequence>MAKYDDVDDIITDEEVETHVILCWVVLLPNSQSKYFTCSALAYRLLQLYSKRQHLDWELIAVLKQTVLVKSNLK</sequence>
<evidence type="ECO:0000313" key="1">
    <source>
        <dbReference type="EMBL" id="KAL0006385.1"/>
    </source>
</evidence>
<keyword evidence="2" id="KW-1185">Reference proteome</keyword>
<reference evidence="1 2" key="1">
    <citation type="submission" date="2024-01" db="EMBL/GenBank/DDBJ databases">
        <title>A telomere-to-telomere, gap-free genome of sweet tea (Lithocarpus litseifolius).</title>
        <authorList>
            <person name="Zhou J."/>
        </authorList>
    </citation>
    <scope>NUCLEOTIDE SEQUENCE [LARGE SCALE GENOMIC DNA]</scope>
    <source>
        <strain evidence="1">Zhou-2022a</strain>
        <tissue evidence="1">Leaf</tissue>
    </source>
</reference>
<proteinExistence type="predicted"/>
<protein>
    <submittedName>
        <fullName evidence="1">Uncharacterized protein</fullName>
    </submittedName>
</protein>
<dbReference type="Proteomes" id="UP001459277">
    <property type="component" value="Unassembled WGS sequence"/>
</dbReference>
<comment type="caution">
    <text evidence="1">The sequence shown here is derived from an EMBL/GenBank/DDBJ whole genome shotgun (WGS) entry which is preliminary data.</text>
</comment>
<accession>A0AAW2DAY7</accession>
<name>A0AAW2DAY7_9ROSI</name>
<dbReference type="AlphaFoldDB" id="A0AAW2DAY7"/>